<protein>
    <submittedName>
        <fullName evidence="1">Uncharacterized protein</fullName>
    </submittedName>
</protein>
<evidence type="ECO:0000313" key="3">
    <source>
        <dbReference type="Proteomes" id="UP000681720"/>
    </source>
</evidence>
<evidence type="ECO:0000313" key="1">
    <source>
        <dbReference type="EMBL" id="CAF4722652.1"/>
    </source>
</evidence>
<dbReference type="Proteomes" id="UP000681720">
    <property type="component" value="Unassembled WGS sequence"/>
</dbReference>
<dbReference type="EMBL" id="CAJOBJ010131291">
    <property type="protein sequence ID" value="CAF4722652.1"/>
    <property type="molecule type" value="Genomic_DNA"/>
</dbReference>
<proteinExistence type="predicted"/>
<feature type="non-terminal residue" evidence="1">
    <location>
        <position position="63"/>
    </location>
</feature>
<gene>
    <name evidence="2" type="ORF">BYL167_LOCUS48116</name>
    <name evidence="1" type="ORF">GIL414_LOCUS43921</name>
</gene>
<evidence type="ECO:0000313" key="2">
    <source>
        <dbReference type="EMBL" id="CAF4800357.1"/>
    </source>
</evidence>
<dbReference type="AlphaFoldDB" id="A0A8S3AFH4"/>
<comment type="caution">
    <text evidence="1">The sequence shown here is derived from an EMBL/GenBank/DDBJ whole genome shotgun (WGS) entry which is preliminary data.</text>
</comment>
<reference evidence="1" key="1">
    <citation type="submission" date="2021-02" db="EMBL/GenBank/DDBJ databases">
        <authorList>
            <person name="Nowell W R."/>
        </authorList>
    </citation>
    <scope>NUCLEOTIDE SEQUENCE</scope>
</reference>
<name>A0A8S3AFH4_9BILA</name>
<accession>A0A8S3AFH4</accession>
<dbReference type="Proteomes" id="UP000681967">
    <property type="component" value="Unassembled WGS sequence"/>
</dbReference>
<dbReference type="EMBL" id="CAJOBH010139985">
    <property type="protein sequence ID" value="CAF4800357.1"/>
    <property type="molecule type" value="Genomic_DNA"/>
</dbReference>
<sequence>MNDDDWIDDPSESSVITEYRTQYIVNNPGLINSNEREQQVMLFSSEPTFVHQSSNKNDSFTDN</sequence>
<organism evidence="1 3">
    <name type="scientific">Rotaria magnacalcarata</name>
    <dbReference type="NCBI Taxonomy" id="392030"/>
    <lineage>
        <taxon>Eukaryota</taxon>
        <taxon>Metazoa</taxon>
        <taxon>Spiralia</taxon>
        <taxon>Gnathifera</taxon>
        <taxon>Rotifera</taxon>
        <taxon>Eurotatoria</taxon>
        <taxon>Bdelloidea</taxon>
        <taxon>Philodinida</taxon>
        <taxon>Philodinidae</taxon>
        <taxon>Rotaria</taxon>
    </lineage>
</organism>